<proteinExistence type="predicted"/>
<feature type="transmembrane region" description="Helical" evidence="1">
    <location>
        <begin position="20"/>
        <end position="40"/>
    </location>
</feature>
<evidence type="ECO:0000256" key="1">
    <source>
        <dbReference type="SAM" id="Phobius"/>
    </source>
</evidence>
<evidence type="ECO:0000313" key="3">
    <source>
        <dbReference type="Proteomes" id="UP001570071"/>
    </source>
</evidence>
<dbReference type="EMBL" id="JBFSSG010000035">
    <property type="protein sequence ID" value="MEZ8722432.1"/>
    <property type="molecule type" value="Genomic_DNA"/>
</dbReference>
<name>A0ABV4MZ81_9VIBR</name>
<protein>
    <submittedName>
        <fullName evidence="2">Uncharacterized protein</fullName>
    </submittedName>
</protein>
<sequence length="158" mass="17400">MLNTPLLFLSQQNRQQKQSLWALLLTGLVIVTCLASTLSANKVTFSKASVSQSTHMGSETSDPQATIASFENMSELYASVFGSDASKSLTAPNSSACDLSSKMLTFATPKTGWLIPFILFIAVAFSLSPHISRLSRDNHRSTRPTKHRLHLKHCIFRE</sequence>
<accession>A0ABV4MZ81</accession>
<dbReference type="RefSeq" id="WP_372124475.1">
    <property type="nucleotide sequence ID" value="NZ_JBFSSG010000035.1"/>
</dbReference>
<dbReference type="Proteomes" id="UP001570071">
    <property type="component" value="Unassembled WGS sequence"/>
</dbReference>
<feature type="transmembrane region" description="Helical" evidence="1">
    <location>
        <begin position="113"/>
        <end position="131"/>
    </location>
</feature>
<organism evidence="2 3">
    <name type="scientific">Vibrio pomeroyi</name>
    <dbReference type="NCBI Taxonomy" id="198832"/>
    <lineage>
        <taxon>Bacteria</taxon>
        <taxon>Pseudomonadati</taxon>
        <taxon>Pseudomonadota</taxon>
        <taxon>Gammaproteobacteria</taxon>
        <taxon>Vibrionales</taxon>
        <taxon>Vibrionaceae</taxon>
        <taxon>Vibrio</taxon>
    </lineage>
</organism>
<keyword evidence="1" id="KW-0812">Transmembrane</keyword>
<keyword evidence="1" id="KW-0472">Membrane</keyword>
<evidence type="ECO:0000313" key="2">
    <source>
        <dbReference type="EMBL" id="MEZ8722432.1"/>
    </source>
</evidence>
<comment type="caution">
    <text evidence="2">The sequence shown here is derived from an EMBL/GenBank/DDBJ whole genome shotgun (WGS) entry which is preliminary data.</text>
</comment>
<keyword evidence="3" id="KW-1185">Reference proteome</keyword>
<keyword evidence="1" id="KW-1133">Transmembrane helix</keyword>
<gene>
    <name evidence="2" type="ORF">AB6D66_15265</name>
</gene>
<reference evidence="2 3" key="1">
    <citation type="journal article" date="2024" name="ISME J.">
        <title>Tailless and filamentous prophages are predominant in marine Vibrio.</title>
        <authorList>
            <person name="Steensen K."/>
            <person name="Seneca J."/>
            <person name="Bartlau N."/>
            <person name="Yu X.A."/>
            <person name="Hussain F.A."/>
            <person name="Polz M.F."/>
        </authorList>
    </citation>
    <scope>NUCLEOTIDE SEQUENCE [LARGE SCALE GENOMIC DNA]</scope>
    <source>
        <strain evidence="2 3">10N.239.312.F12</strain>
    </source>
</reference>